<keyword evidence="5" id="KW-1185">Reference proteome</keyword>
<evidence type="ECO:0000313" key="3">
    <source>
        <dbReference type="EMBL" id="SCF21411.1"/>
    </source>
</evidence>
<organism evidence="3 4">
    <name type="scientific">Micromonospora saelicesensis</name>
    <dbReference type="NCBI Taxonomy" id="285676"/>
    <lineage>
        <taxon>Bacteria</taxon>
        <taxon>Bacillati</taxon>
        <taxon>Actinomycetota</taxon>
        <taxon>Actinomycetes</taxon>
        <taxon>Micromonosporales</taxon>
        <taxon>Micromonosporaceae</taxon>
        <taxon>Micromonospora</taxon>
    </lineage>
</organism>
<name>A0A1C4YM51_9ACTN</name>
<dbReference type="EMBL" id="PXXW01000026">
    <property type="protein sequence ID" value="RAN97798.1"/>
    <property type="molecule type" value="Genomic_DNA"/>
</dbReference>
<reference evidence="2 6" key="2">
    <citation type="submission" date="2018-03" db="EMBL/GenBank/DDBJ databases">
        <title>Defining the species Micromonospora saelicesensis and Micromonospora noduli under the framework of genomics.</title>
        <authorList>
            <person name="Riesco R."/>
            <person name="Trujillo M.E."/>
        </authorList>
    </citation>
    <scope>NUCLEOTIDE SEQUENCE [LARGE SCALE GENOMIC DNA]</scope>
    <source>
        <strain evidence="2 6">PSN13</strain>
    </source>
</reference>
<dbReference type="AlphaFoldDB" id="A0A1C4YM51"/>
<evidence type="ECO:0000313" key="6">
    <source>
        <dbReference type="Proteomes" id="UP000249419"/>
    </source>
</evidence>
<gene>
    <name evidence="3" type="ORF">GA0070561_4331</name>
    <name evidence="1" type="ORF">GAR05_03324</name>
    <name evidence="2" type="ORF">PSN13_01028</name>
</gene>
<dbReference type="EMBL" id="FMCR01000004">
    <property type="protein sequence ID" value="SCF21411.1"/>
    <property type="molecule type" value="Genomic_DNA"/>
</dbReference>
<evidence type="ECO:0000313" key="4">
    <source>
        <dbReference type="Proteomes" id="UP000198864"/>
    </source>
</evidence>
<dbReference type="Proteomes" id="UP000249334">
    <property type="component" value="Unassembled WGS sequence"/>
</dbReference>
<sequence>MPVFVKKLLTWGSVAFLIYFMAFRPDGAAQMFRGIGAALIAMFQGLGDFLTSLLA</sequence>
<evidence type="ECO:0000313" key="2">
    <source>
        <dbReference type="EMBL" id="RAO38057.1"/>
    </source>
</evidence>
<dbReference type="Proteomes" id="UP000249419">
    <property type="component" value="Unassembled WGS sequence"/>
</dbReference>
<reference evidence="3 4" key="1">
    <citation type="submission" date="2016-06" db="EMBL/GenBank/DDBJ databases">
        <authorList>
            <person name="Kjaerup R.B."/>
            <person name="Dalgaard T.S."/>
            <person name="Juul-Madsen H.R."/>
        </authorList>
    </citation>
    <scope>NUCLEOTIDE SEQUENCE [LARGE SCALE GENOMIC DNA]</scope>
    <source>
        <strain evidence="3 4">DSM 44871</strain>
    </source>
</reference>
<reference evidence="1 5" key="3">
    <citation type="submission" date="2018-03" db="EMBL/GenBank/DDBJ databases">
        <title>Genomic framework for the identification of Micromonospora saelicesensis and Micromonospora noduli.</title>
        <authorList>
            <person name="Riesco R."/>
            <person name="Trujillo M.E."/>
        </authorList>
    </citation>
    <scope>NUCLEOTIDE SEQUENCE [LARGE SCALE GENOMIC DNA]</scope>
    <source>
        <strain evidence="1 5">GAR05</strain>
    </source>
</reference>
<evidence type="ECO:0000313" key="5">
    <source>
        <dbReference type="Proteomes" id="UP000249334"/>
    </source>
</evidence>
<dbReference type="EMBL" id="PYAG01000004">
    <property type="protein sequence ID" value="RAO38057.1"/>
    <property type="molecule type" value="Genomic_DNA"/>
</dbReference>
<dbReference type="Proteomes" id="UP000198864">
    <property type="component" value="Unassembled WGS sequence"/>
</dbReference>
<proteinExistence type="predicted"/>
<accession>A0A1C4YM51</accession>
<protein>
    <submittedName>
        <fullName evidence="3">Uncharacterized protein</fullName>
    </submittedName>
</protein>
<evidence type="ECO:0000313" key="1">
    <source>
        <dbReference type="EMBL" id="RAN97798.1"/>
    </source>
</evidence>
<dbReference type="RefSeq" id="WP_167362445.1">
    <property type="nucleotide sequence ID" value="NZ_CP192017.1"/>
</dbReference>